<dbReference type="AlphaFoldDB" id="A0A2K9PL23"/>
<accession>A0A2K9PL23</accession>
<keyword evidence="3" id="KW-1185">Reference proteome</keyword>
<reference evidence="2 3" key="1">
    <citation type="submission" date="2018-01" db="EMBL/GenBank/DDBJ databases">
        <title>Complete genome sequence of Flavivirga eckloniae ECD14 isolated from seaweed Ecklonia cava.</title>
        <authorList>
            <person name="Lee J.H."/>
            <person name="Baik K.S."/>
            <person name="Seong C.N."/>
        </authorList>
    </citation>
    <scope>NUCLEOTIDE SEQUENCE [LARGE SCALE GENOMIC DNA]</scope>
    <source>
        <strain evidence="2 3">ECD14</strain>
    </source>
</reference>
<evidence type="ECO:0000313" key="2">
    <source>
        <dbReference type="EMBL" id="AUP77725.1"/>
    </source>
</evidence>
<proteinExistence type="predicted"/>
<feature type="transmembrane region" description="Helical" evidence="1">
    <location>
        <begin position="7"/>
        <end position="28"/>
    </location>
</feature>
<dbReference type="RefSeq" id="WP_102754384.1">
    <property type="nucleotide sequence ID" value="NZ_CP025791.1"/>
</dbReference>
<dbReference type="KEGG" id="fek:C1H87_02945"/>
<name>A0A2K9PL23_9FLAO</name>
<keyword evidence="1" id="KW-1133">Transmembrane helix</keyword>
<keyword evidence="1" id="KW-0812">Transmembrane</keyword>
<feature type="transmembrane region" description="Helical" evidence="1">
    <location>
        <begin position="79"/>
        <end position="99"/>
    </location>
</feature>
<sequence length="129" mass="14556">MTKTKNTLWIITGIINVITLFIHLIAGQTDLIDPFLKSDINSQIKTELLGVWHMVTIILLGSSIIYLKYGINNKKHFELIYFISFLYIAFSLAFILSSAFSSVFAPQWILLLPIGVLGIIGIKKSRRNA</sequence>
<evidence type="ECO:0008006" key="4">
    <source>
        <dbReference type="Google" id="ProtNLM"/>
    </source>
</evidence>
<gene>
    <name evidence="2" type="ORF">C1H87_02945</name>
</gene>
<organism evidence="2 3">
    <name type="scientific">Flavivirga eckloniae</name>
    <dbReference type="NCBI Taxonomy" id="1803846"/>
    <lineage>
        <taxon>Bacteria</taxon>
        <taxon>Pseudomonadati</taxon>
        <taxon>Bacteroidota</taxon>
        <taxon>Flavobacteriia</taxon>
        <taxon>Flavobacteriales</taxon>
        <taxon>Flavobacteriaceae</taxon>
        <taxon>Flavivirga</taxon>
    </lineage>
</organism>
<dbReference type="OrthoDB" id="1162953at2"/>
<protein>
    <recommendedName>
        <fullName evidence="4">DUF423 domain-containing protein</fullName>
    </recommendedName>
</protein>
<dbReference type="EMBL" id="CP025791">
    <property type="protein sequence ID" value="AUP77725.1"/>
    <property type="molecule type" value="Genomic_DNA"/>
</dbReference>
<feature type="transmembrane region" description="Helical" evidence="1">
    <location>
        <begin position="105"/>
        <end position="122"/>
    </location>
</feature>
<dbReference type="Proteomes" id="UP000235826">
    <property type="component" value="Chromosome"/>
</dbReference>
<keyword evidence="1" id="KW-0472">Membrane</keyword>
<feature type="transmembrane region" description="Helical" evidence="1">
    <location>
        <begin position="48"/>
        <end position="67"/>
    </location>
</feature>
<evidence type="ECO:0000256" key="1">
    <source>
        <dbReference type="SAM" id="Phobius"/>
    </source>
</evidence>
<evidence type="ECO:0000313" key="3">
    <source>
        <dbReference type="Proteomes" id="UP000235826"/>
    </source>
</evidence>